<reference evidence="2 3" key="1">
    <citation type="journal article" date="2021" name="Elife">
        <title>Chloroplast acquisition without the gene transfer in kleptoplastic sea slugs, Plakobranchus ocellatus.</title>
        <authorList>
            <person name="Maeda T."/>
            <person name="Takahashi S."/>
            <person name="Yoshida T."/>
            <person name="Shimamura S."/>
            <person name="Takaki Y."/>
            <person name="Nagai Y."/>
            <person name="Toyoda A."/>
            <person name="Suzuki Y."/>
            <person name="Arimoto A."/>
            <person name="Ishii H."/>
            <person name="Satoh N."/>
            <person name="Nishiyama T."/>
            <person name="Hasebe M."/>
            <person name="Maruyama T."/>
            <person name="Minagawa J."/>
            <person name="Obokata J."/>
            <person name="Shigenobu S."/>
        </authorList>
    </citation>
    <scope>NUCLEOTIDE SEQUENCE [LARGE SCALE GENOMIC DNA]</scope>
</reference>
<sequence>MKPDLESLSCINATVACGSHVGKRLFIPRIPLVPSDNISPINVKREQFPVRPAFAVTANKAQSQMLKKIGIPLQKPFFSHGQRQRRSAVWNHADGRDQPPAQAPQPPAQAPRVDDNAGGGTISDTQSSTRSGRNIKRPIN</sequence>
<comment type="caution">
    <text evidence="2">The sequence shown here is derived from an EMBL/GenBank/DDBJ whole genome shotgun (WGS) entry which is preliminary data.</text>
</comment>
<dbReference type="PROSITE" id="PS51257">
    <property type="entry name" value="PROKAR_LIPOPROTEIN"/>
    <property type="match status" value="1"/>
</dbReference>
<evidence type="ECO:0000313" key="2">
    <source>
        <dbReference type="EMBL" id="GFR85099.1"/>
    </source>
</evidence>
<keyword evidence="2" id="KW-0067">ATP-binding</keyword>
<dbReference type="GO" id="GO:0004386">
    <property type="term" value="F:helicase activity"/>
    <property type="evidence" value="ECO:0007669"/>
    <property type="project" value="UniProtKB-KW"/>
</dbReference>
<dbReference type="Proteomes" id="UP000762676">
    <property type="component" value="Unassembled WGS sequence"/>
</dbReference>
<proteinExistence type="predicted"/>
<feature type="region of interest" description="Disordered" evidence="1">
    <location>
        <begin position="76"/>
        <end position="140"/>
    </location>
</feature>
<evidence type="ECO:0000313" key="3">
    <source>
        <dbReference type="Proteomes" id="UP000762676"/>
    </source>
</evidence>
<keyword evidence="2" id="KW-0547">Nucleotide-binding</keyword>
<dbReference type="EMBL" id="BMAT01012063">
    <property type="protein sequence ID" value="GFR85099.1"/>
    <property type="molecule type" value="Genomic_DNA"/>
</dbReference>
<keyword evidence="2" id="KW-0347">Helicase</keyword>
<keyword evidence="3" id="KW-1185">Reference proteome</keyword>
<protein>
    <submittedName>
        <fullName evidence="2">PIF1 helicase</fullName>
    </submittedName>
</protein>
<gene>
    <name evidence="2" type="ORF">ElyMa_006019400</name>
</gene>
<feature type="compositionally biased region" description="Polar residues" evidence="1">
    <location>
        <begin position="122"/>
        <end position="132"/>
    </location>
</feature>
<evidence type="ECO:0000256" key="1">
    <source>
        <dbReference type="SAM" id="MobiDB-lite"/>
    </source>
</evidence>
<dbReference type="AlphaFoldDB" id="A0AAV4GHZ0"/>
<name>A0AAV4GHZ0_9GAST</name>
<organism evidence="2 3">
    <name type="scientific">Elysia marginata</name>
    <dbReference type="NCBI Taxonomy" id="1093978"/>
    <lineage>
        <taxon>Eukaryota</taxon>
        <taxon>Metazoa</taxon>
        <taxon>Spiralia</taxon>
        <taxon>Lophotrochozoa</taxon>
        <taxon>Mollusca</taxon>
        <taxon>Gastropoda</taxon>
        <taxon>Heterobranchia</taxon>
        <taxon>Euthyneura</taxon>
        <taxon>Panpulmonata</taxon>
        <taxon>Sacoglossa</taxon>
        <taxon>Placobranchoidea</taxon>
        <taxon>Plakobranchidae</taxon>
        <taxon>Elysia</taxon>
    </lineage>
</organism>
<keyword evidence="2" id="KW-0378">Hydrolase</keyword>
<accession>A0AAV4GHZ0</accession>